<dbReference type="SUPFAM" id="SSF69754">
    <property type="entry name" value="Ribosome binding protein Y (YfiA homologue)"/>
    <property type="match status" value="1"/>
</dbReference>
<keyword evidence="2" id="KW-0963">Cytoplasm</keyword>
<protein>
    <recommendedName>
        <fullName evidence="2">Ribosome hibernation promoting factor</fullName>
        <shortName evidence="2">HPF</shortName>
    </recommendedName>
</protein>
<accession>A0ABZ1BPA8</accession>
<keyword evidence="6" id="KW-1185">Reference proteome</keyword>
<dbReference type="InterPro" id="IPR003489">
    <property type="entry name" value="RHF/RaiA"/>
</dbReference>
<dbReference type="Pfam" id="PF16321">
    <property type="entry name" value="Ribosom_S30AE_C"/>
    <property type="match status" value="1"/>
</dbReference>
<proteinExistence type="inferred from homology"/>
<dbReference type="PANTHER" id="PTHR33231">
    <property type="entry name" value="30S RIBOSOMAL PROTEIN"/>
    <property type="match status" value="1"/>
</dbReference>
<dbReference type="EMBL" id="CP141614">
    <property type="protein sequence ID" value="WRP13942.1"/>
    <property type="molecule type" value="Genomic_DNA"/>
</dbReference>
<dbReference type="Pfam" id="PF02482">
    <property type="entry name" value="Ribosomal_S30AE"/>
    <property type="match status" value="1"/>
</dbReference>
<evidence type="ECO:0000256" key="2">
    <source>
        <dbReference type="HAMAP-Rule" id="MF_00839"/>
    </source>
</evidence>
<evidence type="ECO:0000313" key="5">
    <source>
        <dbReference type="EMBL" id="WRP13942.1"/>
    </source>
</evidence>
<dbReference type="HAMAP" id="MF_00839">
    <property type="entry name" value="HPF"/>
    <property type="match status" value="1"/>
</dbReference>
<feature type="domain" description="Sigma 54 modulation/S30EA ribosomal protein C-terminal" evidence="4">
    <location>
        <begin position="133"/>
        <end position="188"/>
    </location>
</feature>
<keyword evidence="1 2" id="KW-0810">Translation regulation</keyword>
<evidence type="ECO:0000256" key="1">
    <source>
        <dbReference type="ARBA" id="ARBA00022845"/>
    </source>
</evidence>
<evidence type="ECO:0000259" key="4">
    <source>
        <dbReference type="Pfam" id="PF16321"/>
    </source>
</evidence>
<dbReference type="RefSeq" id="WP_324668213.1">
    <property type="nucleotide sequence ID" value="NZ_CP141614.1"/>
</dbReference>
<gene>
    <name evidence="5" type="primary">raiA</name>
    <name evidence="2" type="synonym">hpf</name>
    <name evidence="5" type="ORF">VLY81_10975</name>
</gene>
<sequence length="193" mass="21578">MAYQPEASGMTILVKGKNVEIVPALREYAQRKVGKLSRYFDTHDAVRAEVVVGTFRGQYQAEVTLQLGGRFLRGAGKGPDALAAVDEASERAERQFLRFKSRLEPARSQGGGPATVRVPAPERSEERDETSGDEPRVVRTKRFAFKPMSVDEAILQMELLGHDFFVFVNESTDEVNVLYRRRDGNYGLIEPGE</sequence>
<dbReference type="InterPro" id="IPR036567">
    <property type="entry name" value="RHF-like"/>
</dbReference>
<feature type="region of interest" description="Disordered" evidence="3">
    <location>
        <begin position="102"/>
        <end position="135"/>
    </location>
</feature>
<dbReference type="PANTHER" id="PTHR33231:SF1">
    <property type="entry name" value="30S RIBOSOMAL PROTEIN"/>
    <property type="match status" value="1"/>
</dbReference>
<dbReference type="InterPro" id="IPR032528">
    <property type="entry name" value="Ribosom_S30AE_C"/>
</dbReference>
<evidence type="ECO:0000313" key="6">
    <source>
        <dbReference type="Proteomes" id="UP001333102"/>
    </source>
</evidence>
<organism evidence="5 6">
    <name type="scientific">Geochorda subterranea</name>
    <dbReference type="NCBI Taxonomy" id="3109564"/>
    <lineage>
        <taxon>Bacteria</taxon>
        <taxon>Bacillati</taxon>
        <taxon>Bacillota</taxon>
        <taxon>Limnochordia</taxon>
        <taxon>Limnochordales</taxon>
        <taxon>Geochordaceae</taxon>
        <taxon>Geochorda</taxon>
    </lineage>
</organism>
<comment type="similarity">
    <text evidence="2">Belongs to the HPF/YfiA ribosome-associated protein family. Long HPF subfamily.</text>
</comment>
<name>A0ABZ1BPA8_9FIRM</name>
<dbReference type="Gene3D" id="3.30.505.50">
    <property type="entry name" value="Sigma 54 modulation/S30EA ribosomal protein, C-terminal domain"/>
    <property type="match status" value="1"/>
</dbReference>
<dbReference type="InterPro" id="IPR038416">
    <property type="entry name" value="Ribosom_S30AE_C_sf"/>
</dbReference>
<dbReference type="Proteomes" id="UP001333102">
    <property type="component" value="Chromosome"/>
</dbReference>
<dbReference type="CDD" id="cd00552">
    <property type="entry name" value="RaiA"/>
    <property type="match status" value="1"/>
</dbReference>
<comment type="subunit">
    <text evidence="2">Interacts with 100S ribosomes.</text>
</comment>
<comment type="subcellular location">
    <subcellularLocation>
        <location evidence="2">Cytoplasm</location>
    </subcellularLocation>
</comment>
<dbReference type="InterPro" id="IPR034694">
    <property type="entry name" value="HPF_long/plastid"/>
</dbReference>
<dbReference type="NCBIfam" id="TIGR00741">
    <property type="entry name" value="yfiA"/>
    <property type="match status" value="1"/>
</dbReference>
<dbReference type="Gene3D" id="3.30.160.100">
    <property type="entry name" value="Ribosome hibernation promotion factor-like"/>
    <property type="match status" value="1"/>
</dbReference>
<evidence type="ECO:0000256" key="3">
    <source>
        <dbReference type="SAM" id="MobiDB-lite"/>
    </source>
</evidence>
<feature type="compositionally biased region" description="Basic and acidic residues" evidence="3">
    <location>
        <begin position="120"/>
        <end position="135"/>
    </location>
</feature>
<reference evidence="6" key="1">
    <citation type="submission" date="2023-12" db="EMBL/GenBank/DDBJ databases">
        <title>Novel isolates from deep terrestrial aquifers shed light on the physiology and ecology of the class Limnochordia.</title>
        <authorList>
            <person name="Karnachuk O.V."/>
            <person name="Lukina A.P."/>
            <person name="Avakyan M.R."/>
            <person name="Kadnikov V."/>
            <person name="Begmatov S."/>
            <person name="Beletsky A.V."/>
            <person name="Mardanov A.V."/>
            <person name="Ravin N.V."/>
        </authorList>
    </citation>
    <scope>NUCLEOTIDE SEQUENCE [LARGE SCALE GENOMIC DNA]</scope>
    <source>
        <strain evidence="6">LN</strain>
    </source>
</reference>
<dbReference type="InterPro" id="IPR050574">
    <property type="entry name" value="HPF/YfiA_ribosome-assoc"/>
</dbReference>
<comment type="function">
    <text evidence="2">Required for dimerization of active 70S ribosomes into 100S ribosomes in stationary phase; 100S ribosomes are translationally inactive and sometimes present during exponential growth.</text>
</comment>